<evidence type="ECO:0000256" key="5">
    <source>
        <dbReference type="ARBA" id="ARBA00023136"/>
    </source>
</evidence>
<evidence type="ECO:0000256" key="1">
    <source>
        <dbReference type="ARBA" id="ARBA00004141"/>
    </source>
</evidence>
<evidence type="ECO:0000313" key="8">
    <source>
        <dbReference type="Proteomes" id="UP001166052"/>
    </source>
</evidence>
<evidence type="ECO:0000256" key="4">
    <source>
        <dbReference type="ARBA" id="ARBA00022989"/>
    </source>
</evidence>
<keyword evidence="3 6" id="KW-0812">Transmembrane</keyword>
<gene>
    <name evidence="7" type="primary">Slc6a15_2</name>
    <name evidence="7" type="ORF">GTO92_0012526</name>
</gene>
<comment type="subcellular location">
    <subcellularLocation>
        <location evidence="1">Membrane</location>
        <topology evidence="1">Multi-pass membrane protein</topology>
    </subcellularLocation>
</comment>
<organism evidence="7 8">
    <name type="scientific">Polypterus senegalus</name>
    <name type="common">Senegal bichir</name>
    <dbReference type="NCBI Taxonomy" id="55291"/>
    <lineage>
        <taxon>Eukaryota</taxon>
        <taxon>Metazoa</taxon>
        <taxon>Chordata</taxon>
        <taxon>Craniata</taxon>
        <taxon>Vertebrata</taxon>
        <taxon>Euteleostomi</taxon>
        <taxon>Actinopterygii</taxon>
        <taxon>Polypteriformes</taxon>
        <taxon>Polypteridae</taxon>
        <taxon>Polypterus</taxon>
    </lineage>
</organism>
<feature type="transmembrane region" description="Helical" evidence="6">
    <location>
        <begin position="6"/>
        <end position="28"/>
    </location>
</feature>
<dbReference type="PANTHER" id="PTHR11616">
    <property type="entry name" value="SODIUM/CHLORIDE DEPENDENT TRANSPORTER"/>
    <property type="match status" value="1"/>
</dbReference>
<evidence type="ECO:0000256" key="3">
    <source>
        <dbReference type="ARBA" id="ARBA00022692"/>
    </source>
</evidence>
<evidence type="ECO:0000313" key="7">
    <source>
        <dbReference type="EMBL" id="MBN3289483.1"/>
    </source>
</evidence>
<dbReference type="EMBL" id="JAAWVN010003131">
    <property type="protein sequence ID" value="MBN3289483.1"/>
    <property type="molecule type" value="Genomic_DNA"/>
</dbReference>
<sequence length="279" mass="31805">MSLFPASPFWSVLFFLMLLNLGLSTMFGNMQGILTPLFDNFSAMRRRRTLLTVLSCLLGFLIGLLFVQRCGSYFVTMFDDYSATLPLIIVVVFETISVSWVYGAERFIDDIEEMLAWRPPVVYKYMWKYICLIGMVGLLLASLIQMCIQHPTYRAWNVSQAEEVTLQYPPWGMVVLIGLILLASLPIPALFIRQLVREYVGWPDADPTQTSHNYYAEVYSKCSTDPDAAQIAEQAAEEMDEGTRENGFFVRENEEYKLLPQEEGTDAQAEFPWTATTGL</sequence>
<keyword evidence="4 6" id="KW-1133">Transmembrane helix</keyword>
<dbReference type="SUPFAM" id="SSF161070">
    <property type="entry name" value="SNF-like"/>
    <property type="match status" value="1"/>
</dbReference>
<dbReference type="Proteomes" id="UP001166052">
    <property type="component" value="Unassembled WGS sequence"/>
</dbReference>
<keyword evidence="5 6" id="KW-0472">Membrane</keyword>
<proteinExistence type="predicted"/>
<dbReference type="InterPro" id="IPR037272">
    <property type="entry name" value="SNS_sf"/>
</dbReference>
<protein>
    <submittedName>
        <fullName evidence="7">S6A15 protein</fullName>
    </submittedName>
</protein>
<dbReference type="PANTHER" id="PTHR11616:SF233">
    <property type="entry name" value="TRANSPORTER"/>
    <property type="match status" value="1"/>
</dbReference>
<evidence type="ECO:0000256" key="6">
    <source>
        <dbReference type="SAM" id="Phobius"/>
    </source>
</evidence>
<feature type="transmembrane region" description="Helical" evidence="6">
    <location>
        <begin position="171"/>
        <end position="192"/>
    </location>
</feature>
<dbReference type="PRINTS" id="PR00176">
    <property type="entry name" value="NANEUSMPORT"/>
</dbReference>
<name>A0ABS2YU95_POLSE</name>
<dbReference type="Pfam" id="PF00209">
    <property type="entry name" value="SNF"/>
    <property type="match status" value="1"/>
</dbReference>
<dbReference type="PROSITE" id="PS50267">
    <property type="entry name" value="NA_NEUROTRAN_SYMP_3"/>
    <property type="match status" value="1"/>
</dbReference>
<feature type="non-terminal residue" evidence="7">
    <location>
        <position position="279"/>
    </location>
</feature>
<comment type="caution">
    <text evidence="7">The sequence shown here is derived from an EMBL/GenBank/DDBJ whole genome shotgun (WGS) entry which is preliminary data.</text>
</comment>
<accession>A0ABS2YU95</accession>
<evidence type="ECO:0000256" key="2">
    <source>
        <dbReference type="ARBA" id="ARBA00022448"/>
    </source>
</evidence>
<feature type="non-terminal residue" evidence="7">
    <location>
        <position position="1"/>
    </location>
</feature>
<keyword evidence="2" id="KW-0813">Transport</keyword>
<feature type="transmembrane region" description="Helical" evidence="6">
    <location>
        <begin position="87"/>
        <end position="108"/>
    </location>
</feature>
<keyword evidence="8" id="KW-1185">Reference proteome</keyword>
<feature type="transmembrane region" description="Helical" evidence="6">
    <location>
        <begin position="129"/>
        <end position="151"/>
    </location>
</feature>
<dbReference type="InterPro" id="IPR000175">
    <property type="entry name" value="Na/ntran_symport"/>
</dbReference>
<feature type="transmembrane region" description="Helical" evidence="6">
    <location>
        <begin position="49"/>
        <end position="67"/>
    </location>
</feature>
<reference evidence="7" key="1">
    <citation type="journal article" date="2021" name="Cell">
        <title>Tracing the genetic footprints of vertebrate landing in non-teleost ray-finned fishes.</title>
        <authorList>
            <person name="Bi X."/>
            <person name="Wang K."/>
            <person name="Yang L."/>
            <person name="Pan H."/>
            <person name="Jiang H."/>
            <person name="Wei Q."/>
            <person name="Fang M."/>
            <person name="Yu H."/>
            <person name="Zhu C."/>
            <person name="Cai Y."/>
            <person name="He Y."/>
            <person name="Gan X."/>
            <person name="Zeng H."/>
            <person name="Yu D."/>
            <person name="Zhu Y."/>
            <person name="Jiang H."/>
            <person name="Qiu Q."/>
            <person name="Yang H."/>
            <person name="Zhang Y.E."/>
            <person name="Wang W."/>
            <person name="Zhu M."/>
            <person name="He S."/>
            <person name="Zhang G."/>
        </authorList>
    </citation>
    <scope>NUCLEOTIDE SEQUENCE</scope>
    <source>
        <strain evidence="7">Bchr_001</strain>
    </source>
</reference>